<evidence type="ECO:0000256" key="5">
    <source>
        <dbReference type="ARBA" id="ARBA00023179"/>
    </source>
</evidence>
<keyword evidence="2" id="KW-0677">Repeat</keyword>
<dbReference type="SMART" id="SM00054">
    <property type="entry name" value="EFh"/>
    <property type="match status" value="2"/>
</dbReference>
<evidence type="ECO:0000313" key="7">
    <source>
        <dbReference type="EMBL" id="CAL4161942.1"/>
    </source>
</evidence>
<feature type="domain" description="EF-hand" evidence="6">
    <location>
        <begin position="85"/>
        <end position="120"/>
    </location>
</feature>
<dbReference type="InterPro" id="IPR002048">
    <property type="entry name" value="EF_hand_dom"/>
</dbReference>
<dbReference type="InterPro" id="IPR011992">
    <property type="entry name" value="EF-hand-dom_pair"/>
</dbReference>
<evidence type="ECO:0000313" key="8">
    <source>
        <dbReference type="Proteomes" id="UP001497623"/>
    </source>
</evidence>
<dbReference type="FunFam" id="1.10.238.10:FF:000178">
    <property type="entry name" value="Calmodulin-2 A"/>
    <property type="match status" value="1"/>
</dbReference>
<dbReference type="GO" id="GO:0005509">
    <property type="term" value="F:calcium ion binding"/>
    <property type="evidence" value="ECO:0007669"/>
    <property type="project" value="InterPro"/>
</dbReference>
<dbReference type="PANTHER" id="PTHR23048">
    <property type="entry name" value="MYOSIN LIGHT CHAIN 1, 3"/>
    <property type="match status" value="1"/>
</dbReference>
<accession>A0AAV2S3G0</accession>
<dbReference type="SUPFAM" id="SSF47473">
    <property type="entry name" value="EF-hand"/>
    <property type="match status" value="1"/>
</dbReference>
<feature type="domain" description="EF-hand" evidence="6">
    <location>
        <begin position="9"/>
        <end position="44"/>
    </location>
</feature>
<dbReference type="AlphaFoldDB" id="A0AAV2S3G0"/>
<dbReference type="PANTHER" id="PTHR23048:SF33">
    <property type="entry name" value="MYOSIN LIGHT CHAIN ALKALI"/>
    <property type="match status" value="1"/>
</dbReference>
<evidence type="ECO:0000256" key="4">
    <source>
        <dbReference type="ARBA" id="ARBA00023175"/>
    </source>
</evidence>
<evidence type="ECO:0000259" key="6">
    <source>
        <dbReference type="PROSITE" id="PS50222"/>
    </source>
</evidence>
<dbReference type="Gene3D" id="1.10.238.10">
    <property type="entry name" value="EF-hand"/>
    <property type="match status" value="2"/>
</dbReference>
<evidence type="ECO:0000256" key="1">
    <source>
        <dbReference type="ARBA" id="ARBA00011445"/>
    </source>
</evidence>
<sequence length="157" mass="17614">MGKGDVSSAEKEKIKFAFEIFDFTGHGKVDTYYIGDLLRALNLNPSNAVIEKYEPAPRKGTGALMSMAEFMPMYAEVKKDKENAGSYDDFIEVLKLYDKNEDGTMLLCELEYILKTLGEALPKSEVEGILDLCCPEEDEDGMVQYLPFLKKLCANVD</sequence>
<dbReference type="EMBL" id="CAXKWB010045077">
    <property type="protein sequence ID" value="CAL4161942.1"/>
    <property type="molecule type" value="Genomic_DNA"/>
</dbReference>
<keyword evidence="3" id="KW-0518">Myosin</keyword>
<reference evidence="7 8" key="1">
    <citation type="submission" date="2024-05" db="EMBL/GenBank/DDBJ databases">
        <authorList>
            <person name="Wallberg A."/>
        </authorList>
    </citation>
    <scope>NUCLEOTIDE SEQUENCE [LARGE SCALE GENOMIC DNA]</scope>
</reference>
<keyword evidence="8" id="KW-1185">Reference proteome</keyword>
<keyword evidence="4" id="KW-0505">Motor protein</keyword>
<protein>
    <recommendedName>
        <fullName evidence="6">EF-hand domain-containing protein</fullName>
    </recommendedName>
</protein>
<evidence type="ECO:0000256" key="2">
    <source>
        <dbReference type="ARBA" id="ARBA00022737"/>
    </source>
</evidence>
<dbReference type="PROSITE" id="PS50222">
    <property type="entry name" value="EF_HAND_2"/>
    <property type="match status" value="2"/>
</dbReference>
<keyword evidence="5" id="KW-0514">Muscle protein</keyword>
<dbReference type="InterPro" id="IPR050230">
    <property type="entry name" value="CALM/Myosin/TropC-like"/>
</dbReference>
<comment type="caution">
    <text evidence="7">The sequence shown here is derived from an EMBL/GenBank/DDBJ whole genome shotgun (WGS) entry which is preliminary data.</text>
</comment>
<dbReference type="GO" id="GO:0005859">
    <property type="term" value="C:muscle myosin complex"/>
    <property type="evidence" value="ECO:0007669"/>
    <property type="project" value="TreeGrafter"/>
</dbReference>
<gene>
    <name evidence="7" type="ORF">MNOR_LOCUS32705</name>
</gene>
<evidence type="ECO:0000256" key="3">
    <source>
        <dbReference type="ARBA" id="ARBA00023123"/>
    </source>
</evidence>
<comment type="subunit">
    <text evidence="1">Myosin is a hexamer of 2 heavy chains and 4 light chains.</text>
</comment>
<name>A0AAV2S3G0_MEGNR</name>
<proteinExistence type="predicted"/>
<dbReference type="Proteomes" id="UP001497623">
    <property type="component" value="Unassembled WGS sequence"/>
</dbReference>
<organism evidence="7 8">
    <name type="scientific">Meganyctiphanes norvegica</name>
    <name type="common">Northern krill</name>
    <name type="synonym">Thysanopoda norvegica</name>
    <dbReference type="NCBI Taxonomy" id="48144"/>
    <lineage>
        <taxon>Eukaryota</taxon>
        <taxon>Metazoa</taxon>
        <taxon>Ecdysozoa</taxon>
        <taxon>Arthropoda</taxon>
        <taxon>Crustacea</taxon>
        <taxon>Multicrustacea</taxon>
        <taxon>Malacostraca</taxon>
        <taxon>Eumalacostraca</taxon>
        <taxon>Eucarida</taxon>
        <taxon>Euphausiacea</taxon>
        <taxon>Euphausiidae</taxon>
        <taxon>Meganyctiphanes</taxon>
    </lineage>
</organism>